<organism evidence="2 3">
    <name type="scientific">Solanum tuberosum</name>
    <name type="common">Potato</name>
    <dbReference type="NCBI Taxonomy" id="4113"/>
    <lineage>
        <taxon>Eukaryota</taxon>
        <taxon>Viridiplantae</taxon>
        <taxon>Streptophyta</taxon>
        <taxon>Embryophyta</taxon>
        <taxon>Tracheophyta</taxon>
        <taxon>Spermatophyta</taxon>
        <taxon>Magnoliopsida</taxon>
        <taxon>eudicotyledons</taxon>
        <taxon>Gunneridae</taxon>
        <taxon>Pentapetalae</taxon>
        <taxon>asterids</taxon>
        <taxon>lamiids</taxon>
        <taxon>Solanales</taxon>
        <taxon>Solanaceae</taxon>
        <taxon>Solanoideae</taxon>
        <taxon>Solaneae</taxon>
        <taxon>Solanum</taxon>
    </lineage>
</organism>
<evidence type="ECO:0000256" key="1">
    <source>
        <dbReference type="SAM" id="MobiDB-lite"/>
    </source>
</evidence>
<dbReference type="HOGENOM" id="CLU_2282475_0_0_1"/>
<reference evidence="3" key="1">
    <citation type="journal article" date="2011" name="Nature">
        <title>Genome sequence and analysis of the tuber crop potato.</title>
        <authorList>
            <consortium name="The Potato Genome Sequencing Consortium"/>
        </authorList>
    </citation>
    <scope>NUCLEOTIDE SEQUENCE [LARGE SCALE GENOMIC DNA]</scope>
    <source>
        <strain evidence="3">cv. DM1-3 516 R44</strain>
    </source>
</reference>
<evidence type="ECO:0000313" key="2">
    <source>
        <dbReference type="EnsemblPlants" id="PGSC0003DMT400097726"/>
    </source>
</evidence>
<proteinExistence type="predicted"/>
<sequence>MVGSPGSNAQHGSIPNCMEGWQLRGESLAWADPNLWNYEDSILKDWGVTQQCSDNKFVTPQTQGAQMAPNAKTQARADPTEPFATSAWQPHAIKKTNKYISA</sequence>
<evidence type="ECO:0000313" key="3">
    <source>
        <dbReference type="Proteomes" id="UP000011115"/>
    </source>
</evidence>
<dbReference type="AlphaFoldDB" id="M1E1A3"/>
<dbReference type="PaxDb" id="4113-PGSC0003DMT400097726"/>
<dbReference type="Proteomes" id="UP000011115">
    <property type="component" value="Unassembled WGS sequence"/>
</dbReference>
<dbReference type="EnsemblPlants" id="PGSC0003DMT400097726">
    <property type="protein sequence ID" value="PGSC0003DMT400097726"/>
    <property type="gene ID" value="PGSC0003DMG400047297"/>
</dbReference>
<name>M1E1A3_SOLTU</name>
<dbReference type="Gramene" id="PGSC0003DMT400097726">
    <property type="protein sequence ID" value="PGSC0003DMT400097726"/>
    <property type="gene ID" value="PGSC0003DMG400047297"/>
</dbReference>
<accession>M1E1A3</accession>
<reference evidence="2" key="2">
    <citation type="submission" date="2015-06" db="UniProtKB">
        <authorList>
            <consortium name="EnsemblPlants"/>
        </authorList>
    </citation>
    <scope>IDENTIFICATION</scope>
    <source>
        <strain evidence="2">DM1-3 516 R44</strain>
    </source>
</reference>
<dbReference type="InParanoid" id="M1E1A3"/>
<keyword evidence="3" id="KW-1185">Reference proteome</keyword>
<protein>
    <submittedName>
        <fullName evidence="2">Uncharacterized protein</fullName>
    </submittedName>
</protein>
<feature type="region of interest" description="Disordered" evidence="1">
    <location>
        <begin position="61"/>
        <end position="83"/>
    </location>
</feature>